<comment type="caution">
    <text evidence="2">The sequence shown here is derived from an EMBL/GenBank/DDBJ whole genome shotgun (WGS) entry which is preliminary data.</text>
</comment>
<dbReference type="EMBL" id="JACIDT010000004">
    <property type="protein sequence ID" value="MBB3925781.1"/>
    <property type="molecule type" value="Genomic_DNA"/>
</dbReference>
<sequence length="136" mass="15234">MDDAALRTGPADAPYWHALSEGRLIMQKCQGCGEWKWPAVSRCGDCGTWEPEWHEIALEGKLFSWTRTWHPFGGTEGIGTPFVTVLAYLPHARDRRLLGLYEGDESLLALDLPLVGRIATTRFGDEDIPAIRWLPA</sequence>
<organism evidence="2 3">
    <name type="scientific">Sphingobium jiangsuense</name>
    <dbReference type="NCBI Taxonomy" id="870476"/>
    <lineage>
        <taxon>Bacteria</taxon>
        <taxon>Pseudomonadati</taxon>
        <taxon>Pseudomonadota</taxon>
        <taxon>Alphaproteobacteria</taxon>
        <taxon>Sphingomonadales</taxon>
        <taxon>Sphingomonadaceae</taxon>
        <taxon>Sphingobium</taxon>
    </lineage>
</organism>
<dbReference type="SUPFAM" id="SSF50249">
    <property type="entry name" value="Nucleic acid-binding proteins"/>
    <property type="match status" value="1"/>
</dbReference>
<evidence type="ECO:0000313" key="3">
    <source>
        <dbReference type="Proteomes" id="UP000571950"/>
    </source>
</evidence>
<dbReference type="Proteomes" id="UP000571950">
    <property type="component" value="Unassembled WGS sequence"/>
</dbReference>
<evidence type="ECO:0000259" key="1">
    <source>
        <dbReference type="Pfam" id="PF12172"/>
    </source>
</evidence>
<keyword evidence="3" id="KW-1185">Reference proteome</keyword>
<dbReference type="Gene3D" id="6.10.30.10">
    <property type="match status" value="1"/>
</dbReference>
<protein>
    <submittedName>
        <fullName evidence="2">Putative OB-fold protein</fullName>
    </submittedName>
</protein>
<dbReference type="InterPro" id="IPR052513">
    <property type="entry name" value="Thioester_dehydratase-like"/>
</dbReference>
<dbReference type="InterPro" id="IPR012340">
    <property type="entry name" value="NA-bd_OB-fold"/>
</dbReference>
<feature type="domain" description="ChsH2 rubredoxin-like zinc ribbon" evidence="1">
    <location>
        <begin position="16"/>
        <end position="47"/>
    </location>
</feature>
<reference evidence="2 3" key="1">
    <citation type="submission" date="2020-08" db="EMBL/GenBank/DDBJ databases">
        <title>Genomic Encyclopedia of Type Strains, Phase IV (KMG-IV): sequencing the most valuable type-strain genomes for metagenomic binning, comparative biology and taxonomic classification.</title>
        <authorList>
            <person name="Goeker M."/>
        </authorList>
    </citation>
    <scope>NUCLEOTIDE SEQUENCE [LARGE SCALE GENOMIC DNA]</scope>
    <source>
        <strain evidence="2 3">DSM 26189</strain>
    </source>
</reference>
<dbReference type="RefSeq" id="WP_188071331.1">
    <property type="nucleotide sequence ID" value="NZ_BSPS01000039.1"/>
</dbReference>
<dbReference type="PANTHER" id="PTHR34075:SF5">
    <property type="entry name" value="BLR3430 PROTEIN"/>
    <property type="match status" value="1"/>
</dbReference>
<gene>
    <name evidence="2" type="ORF">GGR43_001496</name>
</gene>
<dbReference type="AlphaFoldDB" id="A0A7W6FP58"/>
<proteinExistence type="predicted"/>
<accession>A0A7W6FP58</accession>
<name>A0A7W6FP58_9SPHN</name>
<evidence type="ECO:0000313" key="2">
    <source>
        <dbReference type="EMBL" id="MBB3925781.1"/>
    </source>
</evidence>
<dbReference type="InterPro" id="IPR022002">
    <property type="entry name" value="ChsH2_Znr"/>
</dbReference>
<dbReference type="PANTHER" id="PTHR34075">
    <property type="entry name" value="BLR3430 PROTEIN"/>
    <property type="match status" value="1"/>
</dbReference>
<dbReference type="Pfam" id="PF12172">
    <property type="entry name" value="zf-ChsH2"/>
    <property type="match status" value="1"/>
</dbReference>